<organism evidence="1 2">
    <name type="scientific">Paraburkholderia agricolaris</name>
    <dbReference type="NCBI Taxonomy" id="2152888"/>
    <lineage>
        <taxon>Bacteria</taxon>
        <taxon>Pseudomonadati</taxon>
        <taxon>Pseudomonadota</taxon>
        <taxon>Betaproteobacteria</taxon>
        <taxon>Burkholderiales</taxon>
        <taxon>Burkholderiaceae</taxon>
        <taxon>Paraburkholderia</taxon>
    </lineage>
</organism>
<dbReference type="RefSeq" id="WP_408331957.1">
    <property type="nucleotide sequence ID" value="NZ_JAQQFH010000024.1"/>
</dbReference>
<accession>A0ABW8ZIH3</accession>
<sequence>MDKQTLLFDFSPYLDQREEILPLIREFAAHDGFRSAAVEELELDDDFYRRPLRPEDLDFLLFKKPIRAETVSRLPSLASQRLLLTLNEAGVARLPRSVDADEFARFDGYYGERNQVLGARIRPFLENYAFTFVGDEASPQQDARAYRASLHELIVAESAFWRDAFGTLMRNDYLPAGLRFVMIQRWSLAPSRRIAVGRAVASGYFDAIDAANRPVLDDAANDALLARVAGFTGLTRREHSYWQFYLPTSLAKVNLLYALGSRPDRAFALLGAAFAAEAEALAFSLALAEACPHLVAPSSRGAAHPNANPHAGTSANAGVGADPLAALVARFEAALAELGARYGTQGLYRFGQGWGAAVKLASRARWDLGEQLRWLSSIDQYVRFAKGIDQRINAERPDIDRETFVEPREMCSTTHVHNDHRLVVIESGDMIFWGNVGMQLQMTRGDMVLIPDGRLHGSTVTSAECTYHQPIIPDEWIAELPPGTRPVPANAGLAPVAKAPAETAVATAVTS</sequence>
<dbReference type="SUPFAM" id="SSF51182">
    <property type="entry name" value="RmlC-like cupins"/>
    <property type="match status" value="1"/>
</dbReference>
<name>A0ABW8ZIH3_9BURK</name>
<reference evidence="1 2" key="1">
    <citation type="journal article" date="2024" name="Chem. Sci.">
        <title>Discovery of megapolipeptins by genome mining of a Burkholderiales bacteria collection.</title>
        <authorList>
            <person name="Paulo B.S."/>
            <person name="Recchia M.J.J."/>
            <person name="Lee S."/>
            <person name="Fergusson C.H."/>
            <person name="Romanowski S.B."/>
            <person name="Hernandez A."/>
            <person name="Krull N."/>
            <person name="Liu D.Y."/>
            <person name="Cavanagh H."/>
            <person name="Bos A."/>
            <person name="Gray C.A."/>
            <person name="Murphy B.T."/>
            <person name="Linington R.G."/>
            <person name="Eustaquio A.S."/>
        </authorList>
    </citation>
    <scope>NUCLEOTIDE SEQUENCE [LARGE SCALE GENOMIC DNA]</scope>
    <source>
        <strain evidence="1 2">RL16-012-BIC-B</strain>
    </source>
</reference>
<evidence type="ECO:0000313" key="1">
    <source>
        <dbReference type="EMBL" id="MFL9881971.1"/>
    </source>
</evidence>
<gene>
    <name evidence="1" type="ORF">PQR66_02970</name>
</gene>
<dbReference type="InterPro" id="IPR011051">
    <property type="entry name" value="RmlC_Cupin_sf"/>
</dbReference>
<dbReference type="Proteomes" id="UP001629249">
    <property type="component" value="Unassembled WGS sequence"/>
</dbReference>
<comment type="caution">
    <text evidence="1">The sequence shown here is derived from an EMBL/GenBank/DDBJ whole genome shotgun (WGS) entry which is preliminary data.</text>
</comment>
<dbReference type="EMBL" id="JAQQFN010000002">
    <property type="protein sequence ID" value="MFL9881971.1"/>
    <property type="molecule type" value="Genomic_DNA"/>
</dbReference>
<protein>
    <submittedName>
        <fullName evidence="1">Peptide synthetase</fullName>
    </submittedName>
</protein>
<proteinExistence type="predicted"/>
<evidence type="ECO:0000313" key="2">
    <source>
        <dbReference type="Proteomes" id="UP001629249"/>
    </source>
</evidence>
<keyword evidence="2" id="KW-1185">Reference proteome</keyword>